<organism evidence="1">
    <name type="scientific">marine sediment metagenome</name>
    <dbReference type="NCBI Taxonomy" id="412755"/>
    <lineage>
        <taxon>unclassified sequences</taxon>
        <taxon>metagenomes</taxon>
        <taxon>ecological metagenomes</taxon>
    </lineage>
</organism>
<comment type="caution">
    <text evidence="1">The sequence shown here is derived from an EMBL/GenBank/DDBJ whole genome shotgun (WGS) entry which is preliminary data.</text>
</comment>
<proteinExistence type="predicted"/>
<protein>
    <submittedName>
        <fullName evidence="1">Uncharacterized protein</fullName>
    </submittedName>
</protein>
<dbReference type="EMBL" id="BART01025465">
    <property type="protein sequence ID" value="GAH01233.1"/>
    <property type="molecule type" value="Genomic_DNA"/>
</dbReference>
<gene>
    <name evidence="1" type="ORF">S01H4_45705</name>
</gene>
<feature type="non-terminal residue" evidence="1">
    <location>
        <position position="216"/>
    </location>
</feature>
<accession>X1DXW2</accession>
<reference evidence="1" key="1">
    <citation type="journal article" date="2014" name="Front. Microbiol.">
        <title>High frequency of phylogenetically diverse reductive dehalogenase-homologous genes in deep subseafloor sedimentary metagenomes.</title>
        <authorList>
            <person name="Kawai M."/>
            <person name="Futagami T."/>
            <person name="Toyoda A."/>
            <person name="Takaki Y."/>
            <person name="Nishi S."/>
            <person name="Hori S."/>
            <person name="Arai W."/>
            <person name="Tsubouchi T."/>
            <person name="Morono Y."/>
            <person name="Uchiyama I."/>
            <person name="Ito T."/>
            <person name="Fujiyama A."/>
            <person name="Inagaki F."/>
            <person name="Takami H."/>
        </authorList>
    </citation>
    <scope>NUCLEOTIDE SEQUENCE</scope>
    <source>
        <strain evidence="1">Expedition CK06-06</strain>
    </source>
</reference>
<name>X1DXW2_9ZZZZ</name>
<dbReference type="AlphaFoldDB" id="X1DXW2"/>
<evidence type="ECO:0000313" key="1">
    <source>
        <dbReference type="EMBL" id="GAH01233.1"/>
    </source>
</evidence>
<sequence>MAATYRSIIENSRERLLAFGKTGEITGTMLQRNEQGAPRPIAIEFPDGPHTGERYNADLSFCPNPICICGHAELRLFCDPAGEMEESAPEFRFDLDLIERALATAEKESRKYDRNIGQAFIEQMREEDWQLLWEHYFAFKQKRTKETPNEKLETHFPVAEIEASGATVGFQEILPFTEDLLVEADGSHYLFDDQYCVRSDCNCTTAYLTLVEKVTE</sequence>